<gene>
    <name evidence="1" type="ORF">S06H3_10022</name>
</gene>
<feature type="non-terminal residue" evidence="1">
    <location>
        <position position="1"/>
    </location>
</feature>
<accession>X1MJR4</accession>
<name>X1MJR4_9ZZZZ</name>
<reference evidence="1" key="1">
    <citation type="journal article" date="2014" name="Front. Microbiol.">
        <title>High frequency of phylogenetically diverse reductive dehalogenase-homologous genes in deep subseafloor sedimentary metagenomes.</title>
        <authorList>
            <person name="Kawai M."/>
            <person name="Futagami T."/>
            <person name="Toyoda A."/>
            <person name="Takaki Y."/>
            <person name="Nishi S."/>
            <person name="Hori S."/>
            <person name="Arai W."/>
            <person name="Tsubouchi T."/>
            <person name="Morono Y."/>
            <person name="Uchiyama I."/>
            <person name="Ito T."/>
            <person name="Fujiyama A."/>
            <person name="Inagaki F."/>
            <person name="Takami H."/>
        </authorList>
    </citation>
    <scope>NUCLEOTIDE SEQUENCE</scope>
    <source>
        <strain evidence="1">Expedition CK06-06</strain>
    </source>
</reference>
<organism evidence="1">
    <name type="scientific">marine sediment metagenome</name>
    <dbReference type="NCBI Taxonomy" id="412755"/>
    <lineage>
        <taxon>unclassified sequences</taxon>
        <taxon>metagenomes</taxon>
        <taxon>ecological metagenomes</taxon>
    </lineage>
</organism>
<evidence type="ECO:0008006" key="2">
    <source>
        <dbReference type="Google" id="ProtNLM"/>
    </source>
</evidence>
<evidence type="ECO:0000313" key="1">
    <source>
        <dbReference type="EMBL" id="GAI18316.1"/>
    </source>
</evidence>
<comment type="caution">
    <text evidence="1">The sequence shown here is derived from an EMBL/GenBank/DDBJ whole genome shotgun (WGS) entry which is preliminary data.</text>
</comment>
<protein>
    <recommendedName>
        <fullName evidence="2">HD domain-containing protein</fullName>
    </recommendedName>
</protein>
<dbReference type="EMBL" id="BARV01004550">
    <property type="protein sequence ID" value="GAI18316.1"/>
    <property type="molecule type" value="Genomic_DNA"/>
</dbReference>
<proteinExistence type="predicted"/>
<sequence>QILNRLKFPKKDIEKIAKLVRYHLFYYHPDEVGESSVRRLVRQVGPENMEELLQVRMADRIGSGCPKAEPYKLRHLRYVITKTPQKNLSNFSGFSISGYIPIFWCNSQK</sequence>
<dbReference type="AlphaFoldDB" id="X1MJR4"/>
<dbReference type="SUPFAM" id="SSF81891">
    <property type="entry name" value="Poly A polymerase C-terminal region-like"/>
    <property type="match status" value="1"/>
</dbReference>
<dbReference type="Gene3D" id="1.10.3090.10">
    <property type="entry name" value="cca-adding enzyme, domain 2"/>
    <property type="match status" value="1"/>
</dbReference>